<dbReference type="Proteomes" id="UP000028719">
    <property type="component" value="Unassembled WGS sequence"/>
</dbReference>
<protein>
    <submittedName>
        <fullName evidence="1">Uncharacterized protein</fullName>
    </submittedName>
</protein>
<evidence type="ECO:0000313" key="2">
    <source>
        <dbReference type="Proteomes" id="UP000028719"/>
    </source>
</evidence>
<organism evidence="1 2">
    <name type="scientific">Chryseobacterium vrystaatense</name>
    <dbReference type="NCBI Taxonomy" id="307480"/>
    <lineage>
        <taxon>Bacteria</taxon>
        <taxon>Pseudomonadati</taxon>
        <taxon>Bacteroidota</taxon>
        <taxon>Flavobacteriia</taxon>
        <taxon>Flavobacteriales</taxon>
        <taxon>Weeksellaceae</taxon>
        <taxon>Chryseobacterium group</taxon>
        <taxon>Chryseobacterium</taxon>
    </lineage>
</organism>
<comment type="caution">
    <text evidence="1">The sequence shown here is derived from an EMBL/GenBank/DDBJ whole genome shotgun (WGS) entry which is preliminary data.</text>
</comment>
<evidence type="ECO:0000313" key="1">
    <source>
        <dbReference type="EMBL" id="KFF25319.1"/>
    </source>
</evidence>
<keyword evidence="2" id="KW-1185">Reference proteome</keyword>
<proteinExistence type="predicted"/>
<reference evidence="1 2" key="1">
    <citation type="submission" date="2014-07" db="EMBL/GenBank/DDBJ databases">
        <title>Genome of Chryseobacterium vrystaatense LMG 22846.</title>
        <authorList>
            <person name="Pipes S.E."/>
            <person name="Stropko S.J."/>
            <person name="Newman J.D."/>
        </authorList>
    </citation>
    <scope>NUCLEOTIDE SEQUENCE [LARGE SCALE GENOMIC DNA]</scope>
    <source>
        <strain evidence="1 2">LMG 22846</strain>
    </source>
</reference>
<gene>
    <name evidence="1" type="ORF">IW16_15015</name>
</gene>
<name>A0ABR4UKF3_9FLAO</name>
<sequence>MLPTLYAIWTATARLRSDPITAAEERATDLPEEEEIQEEAVTNHNVFVRSGKPDADAFIFKRNIVR</sequence>
<dbReference type="EMBL" id="JPRI01000005">
    <property type="protein sequence ID" value="KFF25319.1"/>
    <property type="molecule type" value="Genomic_DNA"/>
</dbReference>
<accession>A0ABR4UKF3</accession>